<accession>A0AA37NPF3</accession>
<dbReference type="AlphaFoldDB" id="A0AA37NPF3"/>
<evidence type="ECO:0000313" key="1">
    <source>
        <dbReference type="EMBL" id="GKH83265.1"/>
    </source>
</evidence>
<protein>
    <submittedName>
        <fullName evidence="1">Uncharacterized protein</fullName>
    </submittedName>
</protein>
<dbReference type="EMBL" id="BQOB01000001">
    <property type="protein sequence ID" value="GKH83265.1"/>
    <property type="molecule type" value="Genomic_DNA"/>
</dbReference>
<dbReference type="Proteomes" id="UP001055104">
    <property type="component" value="Unassembled WGS sequence"/>
</dbReference>
<gene>
    <name evidence="1" type="ORF">CE91St7_41490</name>
</gene>
<dbReference type="RefSeq" id="WP_244062474.1">
    <property type="nucleotide sequence ID" value="NZ_BQOB01000001.1"/>
</dbReference>
<evidence type="ECO:0000313" key="2">
    <source>
        <dbReference type="Proteomes" id="UP001055104"/>
    </source>
</evidence>
<organism evidence="1 2">
    <name type="scientific">Phocaeicola dorei</name>
    <dbReference type="NCBI Taxonomy" id="357276"/>
    <lineage>
        <taxon>Bacteria</taxon>
        <taxon>Pseudomonadati</taxon>
        <taxon>Bacteroidota</taxon>
        <taxon>Bacteroidia</taxon>
        <taxon>Bacteroidales</taxon>
        <taxon>Bacteroidaceae</taxon>
        <taxon>Phocaeicola</taxon>
    </lineage>
</organism>
<reference evidence="1" key="1">
    <citation type="submission" date="2022-01" db="EMBL/GenBank/DDBJ databases">
        <title>Novel bile acid biosynthetic pathways are enriched in the microbiome of centenarians.</title>
        <authorList>
            <person name="Sato Y."/>
            <person name="Atarashi K."/>
            <person name="Plichta R.D."/>
            <person name="Arai Y."/>
            <person name="Sasajima S."/>
            <person name="Kearney M.S."/>
            <person name="Suda W."/>
            <person name="Takeshita K."/>
            <person name="Sasaki T."/>
            <person name="Okamoto S."/>
            <person name="Skelly N.A."/>
            <person name="Okamura Y."/>
            <person name="Vlamakis H."/>
            <person name="Li Y."/>
            <person name="Tanoue T."/>
            <person name="Takei H."/>
            <person name="Nittono H."/>
            <person name="Narushima S."/>
            <person name="Irie J."/>
            <person name="Itoh H."/>
            <person name="Moriya K."/>
            <person name="Sugiura Y."/>
            <person name="Suematsu M."/>
            <person name="Moritoki N."/>
            <person name="Shibata S."/>
            <person name="Littman R.D."/>
            <person name="Fischbach A.M."/>
            <person name="Uwamino Y."/>
            <person name="Inoue T."/>
            <person name="Honda A."/>
            <person name="Hattori M."/>
            <person name="Murai T."/>
            <person name="Xavier J.R."/>
            <person name="Hirose N."/>
            <person name="Honda K."/>
        </authorList>
    </citation>
    <scope>NUCLEOTIDE SEQUENCE</scope>
    <source>
        <strain evidence="1">CE91-St7</strain>
    </source>
</reference>
<sequence>MDNMDEVSYPVQIEPNKKVMYAYSEWETINQDGDTREKSATPQSFDIMIDNVKVLSNIKSPSGKQTLDFGEFNGKEIPGTGYNITFRFTTHWE</sequence>
<comment type="caution">
    <text evidence="1">The sequence shown here is derived from an EMBL/GenBank/DDBJ whole genome shotgun (WGS) entry which is preliminary data.</text>
</comment>
<name>A0AA37NPF3_9BACT</name>
<proteinExistence type="predicted"/>